<feature type="non-terminal residue" evidence="1">
    <location>
        <position position="1"/>
    </location>
</feature>
<proteinExistence type="predicted"/>
<organism evidence="1 2">
    <name type="scientific">Datura stramonium</name>
    <name type="common">Jimsonweed</name>
    <name type="synonym">Common thornapple</name>
    <dbReference type="NCBI Taxonomy" id="4076"/>
    <lineage>
        <taxon>Eukaryota</taxon>
        <taxon>Viridiplantae</taxon>
        <taxon>Streptophyta</taxon>
        <taxon>Embryophyta</taxon>
        <taxon>Tracheophyta</taxon>
        <taxon>Spermatophyta</taxon>
        <taxon>Magnoliopsida</taxon>
        <taxon>eudicotyledons</taxon>
        <taxon>Gunneridae</taxon>
        <taxon>Pentapetalae</taxon>
        <taxon>asterids</taxon>
        <taxon>lamiids</taxon>
        <taxon>Solanales</taxon>
        <taxon>Solanaceae</taxon>
        <taxon>Solanoideae</taxon>
        <taxon>Datureae</taxon>
        <taxon>Datura</taxon>
    </lineage>
</organism>
<keyword evidence="2" id="KW-1185">Reference proteome</keyword>
<gene>
    <name evidence="1" type="ORF">HAX54_039973</name>
</gene>
<dbReference type="Proteomes" id="UP000823775">
    <property type="component" value="Unassembled WGS sequence"/>
</dbReference>
<dbReference type="EMBL" id="JACEIK010005598">
    <property type="protein sequence ID" value="MCE0481875.1"/>
    <property type="molecule type" value="Genomic_DNA"/>
</dbReference>
<protein>
    <submittedName>
        <fullName evidence="1">Uncharacterized protein</fullName>
    </submittedName>
</protein>
<comment type="caution">
    <text evidence="1">The sequence shown here is derived from an EMBL/GenBank/DDBJ whole genome shotgun (WGS) entry which is preliminary data.</text>
</comment>
<sequence length="110" mass="12316">LDTLTCLDCYAAYSPGRGALSKVHIQFKDIPIRIMEINFDQIRPTDWNLTKVEEEKLVPHSGLLSDRGDDGLTASALEPRQSLLEVFSRAAKMKFIASYGIDSLLELALY</sequence>
<accession>A0ABS8VNE6</accession>
<evidence type="ECO:0000313" key="1">
    <source>
        <dbReference type="EMBL" id="MCE0481875.1"/>
    </source>
</evidence>
<evidence type="ECO:0000313" key="2">
    <source>
        <dbReference type="Proteomes" id="UP000823775"/>
    </source>
</evidence>
<reference evidence="1 2" key="1">
    <citation type="journal article" date="2021" name="BMC Genomics">
        <title>Datura genome reveals duplications of psychoactive alkaloid biosynthetic genes and high mutation rate following tissue culture.</title>
        <authorList>
            <person name="Rajewski A."/>
            <person name="Carter-House D."/>
            <person name="Stajich J."/>
            <person name="Litt A."/>
        </authorList>
    </citation>
    <scope>NUCLEOTIDE SEQUENCE [LARGE SCALE GENOMIC DNA]</scope>
    <source>
        <strain evidence="1">AR-01</strain>
    </source>
</reference>
<name>A0ABS8VNE6_DATST</name>